<protein>
    <submittedName>
        <fullName evidence="3">Sulfate transporter/antisigma-factor antagonist STAS</fullName>
    </submittedName>
</protein>
<dbReference type="InterPro" id="IPR002645">
    <property type="entry name" value="STAS_dom"/>
</dbReference>
<feature type="domain" description="STAS" evidence="2">
    <location>
        <begin position="69"/>
        <end position="156"/>
    </location>
</feature>
<evidence type="ECO:0000313" key="4">
    <source>
        <dbReference type="Proteomes" id="UP000494216"/>
    </source>
</evidence>
<evidence type="ECO:0000259" key="2">
    <source>
        <dbReference type="PROSITE" id="PS50801"/>
    </source>
</evidence>
<dbReference type="EMBL" id="CADCXN010000107">
    <property type="protein sequence ID" value="CAA9892589.1"/>
    <property type="molecule type" value="Genomic_DNA"/>
</dbReference>
<dbReference type="PANTHER" id="PTHR35849">
    <property type="entry name" value="BLR2341 PROTEIN"/>
    <property type="match status" value="1"/>
</dbReference>
<dbReference type="RefSeq" id="WP_174627345.1">
    <property type="nucleotide sequence ID" value="NZ_CADCXN010000107.1"/>
</dbReference>
<sequence length="156" mass="16856">MRANDKNNLIGYDPLAWLDEAGSEIKDQAEIQIMPDDGAEEQPGLSDDEAISGTRNLKEDTGNTAIDSIINLEANLTIQKVLKLHEKLKNSLTANDTVIINAAEVASIDTASLQLFVALKKTAVKLQKEIVFAAPSRRFIDSAALLGLLEVLDVNG</sequence>
<evidence type="ECO:0000313" key="3">
    <source>
        <dbReference type="EMBL" id="CAA9892589.1"/>
    </source>
</evidence>
<keyword evidence="4" id="KW-1185">Reference proteome</keyword>
<gene>
    <name evidence="3" type="ORF">METHB2_740012</name>
</gene>
<dbReference type="Gene3D" id="3.30.750.24">
    <property type="entry name" value="STAS domain"/>
    <property type="match status" value="1"/>
</dbReference>
<proteinExistence type="predicted"/>
<dbReference type="AlphaFoldDB" id="A0A8S0Y703"/>
<dbReference type="SUPFAM" id="SSF52091">
    <property type="entry name" value="SpoIIaa-like"/>
    <property type="match status" value="1"/>
</dbReference>
<dbReference type="InterPro" id="IPR058548">
    <property type="entry name" value="MlaB-like_STAS"/>
</dbReference>
<organism evidence="3 4">
    <name type="scientific">Candidatus Methylobacter favarea</name>
    <dbReference type="NCBI Taxonomy" id="2707345"/>
    <lineage>
        <taxon>Bacteria</taxon>
        <taxon>Pseudomonadati</taxon>
        <taxon>Pseudomonadota</taxon>
        <taxon>Gammaproteobacteria</taxon>
        <taxon>Methylococcales</taxon>
        <taxon>Methylococcaceae</taxon>
        <taxon>Methylobacter</taxon>
    </lineage>
</organism>
<feature type="region of interest" description="Disordered" evidence="1">
    <location>
        <begin position="37"/>
        <end position="58"/>
    </location>
</feature>
<accession>A0A8S0Y703</accession>
<dbReference type="PROSITE" id="PS50801">
    <property type="entry name" value="STAS"/>
    <property type="match status" value="1"/>
</dbReference>
<evidence type="ECO:0000256" key="1">
    <source>
        <dbReference type="SAM" id="MobiDB-lite"/>
    </source>
</evidence>
<dbReference type="PANTHER" id="PTHR35849:SF2">
    <property type="entry name" value="BLR2341 PROTEIN"/>
    <property type="match status" value="1"/>
</dbReference>
<dbReference type="Pfam" id="PF13466">
    <property type="entry name" value="STAS_2"/>
    <property type="match status" value="1"/>
</dbReference>
<name>A0A8S0Y703_9GAMM</name>
<dbReference type="InterPro" id="IPR052746">
    <property type="entry name" value="MlaB_ABC_Transporter"/>
</dbReference>
<reference evidence="3 4" key="1">
    <citation type="submission" date="2020-02" db="EMBL/GenBank/DDBJ databases">
        <authorList>
            <person name="Hogendoorn C."/>
        </authorList>
    </citation>
    <scope>NUCLEOTIDE SEQUENCE [LARGE SCALE GENOMIC DNA]</scope>
    <source>
        <strain evidence="3">METHB21</strain>
    </source>
</reference>
<comment type="caution">
    <text evidence="3">The sequence shown here is derived from an EMBL/GenBank/DDBJ whole genome shotgun (WGS) entry which is preliminary data.</text>
</comment>
<dbReference type="InterPro" id="IPR036513">
    <property type="entry name" value="STAS_dom_sf"/>
</dbReference>
<dbReference type="Proteomes" id="UP000494216">
    <property type="component" value="Unassembled WGS sequence"/>
</dbReference>